<dbReference type="Proteomes" id="UP000615755">
    <property type="component" value="Unassembled WGS sequence"/>
</dbReference>
<sequence>MSHQHTILLFAVDPGGANSIGILAHELSKTANIVCFAKEAACSHLKHNFPQINVTLLTNKHDQYSKTTYLQLLATIKPNVVFTDTTGRDYSNRSLWRACKDFGIPSIAILDQWMNYALRFLKQHETYQGCIAYTTDDFILPTAIVTMDCSAKLQMIKEGLPENIIHPLGSPYYESFKSKPVKNKTQKKKAITILFASEPITAVYGHKLGKKIHGYTEQTIIKTLCQSIAKQAKQQHFSVIIRPHPRESQQRYNRLIKSYHFASLCSKRSVQESIQSADIVLGMSSTMLLEASLQNKPILSIQIGNHKESPFYLEQIGLLRSVRYTFQLHNVINNLEAMRFNRYRVKMMTQNNSVESIHKLMISLCQLGKSD</sequence>
<accession>A0ABR9E8T1</accession>
<evidence type="ECO:0000313" key="1">
    <source>
        <dbReference type="EMBL" id="MBE0367394.1"/>
    </source>
</evidence>
<dbReference type="Gene3D" id="3.40.50.12580">
    <property type="match status" value="1"/>
</dbReference>
<proteinExistence type="predicted"/>
<reference evidence="1 2" key="1">
    <citation type="submission" date="2015-03" db="EMBL/GenBank/DDBJ databases">
        <title>Genome sequence of Pseudoalteromonas aurantia.</title>
        <authorList>
            <person name="Xie B.-B."/>
            <person name="Rong J.-C."/>
            <person name="Qin Q.-L."/>
            <person name="Zhang Y.-Z."/>
        </authorList>
    </citation>
    <scope>NUCLEOTIDE SEQUENCE [LARGE SCALE GENOMIC DNA]</scope>
    <source>
        <strain evidence="1 2">208</strain>
    </source>
</reference>
<dbReference type="SUPFAM" id="SSF53756">
    <property type="entry name" value="UDP-Glycosyltransferase/glycogen phosphorylase"/>
    <property type="match status" value="1"/>
</dbReference>
<comment type="caution">
    <text evidence="1">The sequence shown here is derived from an EMBL/GenBank/DDBJ whole genome shotgun (WGS) entry which is preliminary data.</text>
</comment>
<gene>
    <name evidence="1" type="ORF">PAUR_a0746</name>
</gene>
<dbReference type="EMBL" id="AQGV01000012">
    <property type="protein sequence ID" value="MBE0367394.1"/>
    <property type="molecule type" value="Genomic_DNA"/>
</dbReference>
<evidence type="ECO:0000313" key="2">
    <source>
        <dbReference type="Proteomes" id="UP000615755"/>
    </source>
</evidence>
<dbReference type="InterPro" id="IPR043148">
    <property type="entry name" value="TagF_C"/>
</dbReference>
<name>A0ABR9E8T1_9GAMM</name>
<keyword evidence="2" id="KW-1185">Reference proteome</keyword>
<protein>
    <submittedName>
        <fullName evidence="1">Uncharacterized protein</fullName>
    </submittedName>
</protein>
<organism evidence="1 2">
    <name type="scientific">Pseudoalteromonas aurantia 208</name>
    <dbReference type="NCBI Taxonomy" id="1314867"/>
    <lineage>
        <taxon>Bacteria</taxon>
        <taxon>Pseudomonadati</taxon>
        <taxon>Pseudomonadota</taxon>
        <taxon>Gammaproteobacteria</taxon>
        <taxon>Alteromonadales</taxon>
        <taxon>Pseudoalteromonadaceae</taxon>
        <taxon>Pseudoalteromonas</taxon>
    </lineage>
</organism>